<comment type="subcellular location">
    <subcellularLocation>
        <location evidence="1">Membrane</location>
        <topology evidence="1">Multi-pass membrane protein</topology>
    </subcellularLocation>
</comment>
<dbReference type="KEGG" id="nba:CUN60_03640"/>
<keyword evidence="9" id="KW-1185">Reference proteome</keyword>
<organism evidence="8 9">
    <name type="scientific">Aquella oligotrophica</name>
    <dbReference type="NCBI Taxonomy" id="2067065"/>
    <lineage>
        <taxon>Bacteria</taxon>
        <taxon>Pseudomonadati</taxon>
        <taxon>Pseudomonadota</taxon>
        <taxon>Betaproteobacteria</taxon>
        <taxon>Neisseriales</taxon>
        <taxon>Neisseriaceae</taxon>
        <taxon>Aquella</taxon>
    </lineage>
</organism>
<feature type="transmembrane region" description="Helical" evidence="6">
    <location>
        <begin position="236"/>
        <end position="257"/>
    </location>
</feature>
<feature type="domain" description="Major facilitator superfamily (MFS) profile" evidence="7">
    <location>
        <begin position="10"/>
        <end position="413"/>
    </location>
</feature>
<dbReference type="InterPro" id="IPR020846">
    <property type="entry name" value="MFS_dom"/>
</dbReference>
<keyword evidence="3 6" id="KW-0812">Transmembrane</keyword>
<dbReference type="CDD" id="cd17330">
    <property type="entry name" value="MFS_SLC46_TetA_like"/>
    <property type="match status" value="1"/>
</dbReference>
<evidence type="ECO:0000259" key="7">
    <source>
        <dbReference type="PROSITE" id="PS50850"/>
    </source>
</evidence>
<dbReference type="PANTHER" id="PTHR23504">
    <property type="entry name" value="MAJOR FACILITATOR SUPERFAMILY DOMAIN-CONTAINING PROTEIN 10"/>
    <property type="match status" value="1"/>
</dbReference>
<name>A0A2I7N4M6_9NEIS</name>
<evidence type="ECO:0000313" key="9">
    <source>
        <dbReference type="Proteomes" id="UP000236655"/>
    </source>
</evidence>
<dbReference type="Pfam" id="PF07690">
    <property type="entry name" value="MFS_1"/>
    <property type="match status" value="1"/>
</dbReference>
<protein>
    <submittedName>
        <fullName evidence="8">Tetracycline resistance MFS efflux pump</fullName>
    </submittedName>
</protein>
<feature type="transmembrane region" description="Helical" evidence="6">
    <location>
        <begin position="88"/>
        <end position="108"/>
    </location>
</feature>
<feature type="transmembrane region" description="Helical" evidence="6">
    <location>
        <begin position="300"/>
        <end position="318"/>
    </location>
</feature>
<evidence type="ECO:0000256" key="4">
    <source>
        <dbReference type="ARBA" id="ARBA00022989"/>
    </source>
</evidence>
<feature type="transmembrane region" description="Helical" evidence="6">
    <location>
        <begin position="360"/>
        <end position="383"/>
    </location>
</feature>
<feature type="transmembrane region" description="Helical" evidence="6">
    <location>
        <begin position="269"/>
        <end position="288"/>
    </location>
</feature>
<evidence type="ECO:0000256" key="5">
    <source>
        <dbReference type="ARBA" id="ARBA00023136"/>
    </source>
</evidence>
<dbReference type="GO" id="GO:0016020">
    <property type="term" value="C:membrane"/>
    <property type="evidence" value="ECO:0007669"/>
    <property type="project" value="UniProtKB-SubCell"/>
</dbReference>
<dbReference type="GO" id="GO:0022857">
    <property type="term" value="F:transmembrane transporter activity"/>
    <property type="evidence" value="ECO:0007669"/>
    <property type="project" value="InterPro"/>
</dbReference>
<feature type="transmembrane region" description="Helical" evidence="6">
    <location>
        <begin position="324"/>
        <end position="348"/>
    </location>
</feature>
<gene>
    <name evidence="8" type="ORF">CUN60_03640</name>
</gene>
<dbReference type="PANTHER" id="PTHR23504:SF15">
    <property type="entry name" value="MAJOR FACILITATOR SUPERFAMILY (MFS) PROFILE DOMAIN-CONTAINING PROTEIN"/>
    <property type="match status" value="1"/>
</dbReference>
<dbReference type="Gene3D" id="1.20.1250.20">
    <property type="entry name" value="MFS general substrate transporter like domains"/>
    <property type="match status" value="1"/>
</dbReference>
<accession>A0A2I7N4M6</accession>
<dbReference type="RefSeq" id="WP_102950725.1">
    <property type="nucleotide sequence ID" value="NZ_CP024847.1"/>
</dbReference>
<sequence length="418" mass="45439">MSTNKNSNKILWTIFLTILIDMLGVGILIPVFPMLVVPHSTFRVIPDSWTTAEGFIMLGWLLTCFPLAQFLCAPILGQLADRYGRRKILALSISGTCISYILFAIGIVSKNIPLMFISRALDGASGGNISVAQAVIGDISTPQNRAKNFGLIGMSFGIGFIMGPFLGGKLSDPAVVSWFNSSTPFWFAAILSFINVLLVLALLPETLKVASDKQIDLSKPFHNINKAFSTPGLRNIIPTTFLFNAGFTFFTTFWAVVLADEFGFSQGKIGNFYAYIGIMIVFAQGMIVRRLSGRVADFQILRISLFITGICVGVYYFIPFSHIGLIYLIPPFMALGNALTMAFSTALITRVTPANIRGEAMGISSSSSALAQAIPAMLAGYVAAHHAKLPILVGSLIILCGGLLFWLIFQPKQFDEMN</sequence>
<dbReference type="EMBL" id="CP024847">
    <property type="protein sequence ID" value="AUR51426.1"/>
    <property type="molecule type" value="Genomic_DNA"/>
</dbReference>
<evidence type="ECO:0000256" key="3">
    <source>
        <dbReference type="ARBA" id="ARBA00022692"/>
    </source>
</evidence>
<dbReference type="AlphaFoldDB" id="A0A2I7N4M6"/>
<keyword evidence="2" id="KW-0813">Transport</keyword>
<dbReference type="InterPro" id="IPR011701">
    <property type="entry name" value="MFS"/>
</dbReference>
<dbReference type="PROSITE" id="PS00216">
    <property type="entry name" value="SUGAR_TRANSPORT_1"/>
    <property type="match status" value="1"/>
</dbReference>
<dbReference type="InterPro" id="IPR005829">
    <property type="entry name" value="Sugar_transporter_CS"/>
</dbReference>
<proteinExistence type="predicted"/>
<dbReference type="InterPro" id="IPR036259">
    <property type="entry name" value="MFS_trans_sf"/>
</dbReference>
<dbReference type="Proteomes" id="UP000236655">
    <property type="component" value="Chromosome"/>
</dbReference>
<evidence type="ECO:0000256" key="2">
    <source>
        <dbReference type="ARBA" id="ARBA00022448"/>
    </source>
</evidence>
<feature type="transmembrane region" description="Helical" evidence="6">
    <location>
        <begin position="185"/>
        <end position="203"/>
    </location>
</feature>
<keyword evidence="4 6" id="KW-1133">Transmembrane helix</keyword>
<keyword evidence="5 6" id="KW-0472">Membrane</keyword>
<feature type="transmembrane region" description="Helical" evidence="6">
    <location>
        <begin position="55"/>
        <end position="76"/>
    </location>
</feature>
<evidence type="ECO:0000256" key="6">
    <source>
        <dbReference type="SAM" id="Phobius"/>
    </source>
</evidence>
<feature type="transmembrane region" description="Helical" evidence="6">
    <location>
        <begin position="389"/>
        <end position="409"/>
    </location>
</feature>
<feature type="transmembrane region" description="Helical" evidence="6">
    <location>
        <begin position="148"/>
        <end position="165"/>
    </location>
</feature>
<evidence type="ECO:0000256" key="1">
    <source>
        <dbReference type="ARBA" id="ARBA00004141"/>
    </source>
</evidence>
<reference evidence="9" key="1">
    <citation type="submission" date="2017-11" db="EMBL/GenBank/DDBJ databases">
        <authorList>
            <person name="Chan K.G."/>
            <person name="Lee L.S."/>
        </authorList>
    </citation>
    <scope>NUCLEOTIDE SEQUENCE [LARGE SCALE GENOMIC DNA]</scope>
    <source>
        <strain evidence="9">DSM 100970</strain>
    </source>
</reference>
<dbReference type="PROSITE" id="PS50850">
    <property type="entry name" value="MFS"/>
    <property type="match status" value="1"/>
</dbReference>
<evidence type="ECO:0000313" key="8">
    <source>
        <dbReference type="EMBL" id="AUR51426.1"/>
    </source>
</evidence>
<feature type="transmembrane region" description="Helical" evidence="6">
    <location>
        <begin position="12"/>
        <end position="35"/>
    </location>
</feature>
<dbReference type="SUPFAM" id="SSF103473">
    <property type="entry name" value="MFS general substrate transporter"/>
    <property type="match status" value="1"/>
</dbReference>